<keyword evidence="6" id="KW-0285">Flavoprotein</keyword>
<evidence type="ECO:0000313" key="18">
    <source>
        <dbReference type="EMBL" id="OEH83393.1"/>
    </source>
</evidence>
<dbReference type="OrthoDB" id="4494979at2"/>
<dbReference type="GO" id="GO:0009099">
    <property type="term" value="P:L-valine biosynthetic process"/>
    <property type="evidence" value="ECO:0007669"/>
    <property type="project" value="UniProtKB-UniPathway"/>
</dbReference>
<keyword evidence="19" id="KW-1185">Reference proteome</keyword>
<comment type="catalytic activity">
    <reaction evidence="13 14">
        <text>2 pyruvate + H(+) = (2S)-2-acetolactate + CO2</text>
        <dbReference type="Rhea" id="RHEA:25249"/>
        <dbReference type="ChEBI" id="CHEBI:15361"/>
        <dbReference type="ChEBI" id="CHEBI:15378"/>
        <dbReference type="ChEBI" id="CHEBI:16526"/>
        <dbReference type="ChEBI" id="CHEBI:58476"/>
        <dbReference type="EC" id="2.2.1.6"/>
    </reaction>
</comment>
<keyword evidence="9" id="KW-0274">FAD</keyword>
<dbReference type="PROSITE" id="PS00187">
    <property type="entry name" value="TPP_ENZYMES"/>
    <property type="match status" value="1"/>
</dbReference>
<dbReference type="EC" id="2.2.1.6" evidence="4 14"/>
<dbReference type="CDD" id="cd02015">
    <property type="entry name" value="TPP_AHAS"/>
    <property type="match status" value="1"/>
</dbReference>
<dbReference type="InterPro" id="IPR029061">
    <property type="entry name" value="THDP-binding"/>
</dbReference>
<dbReference type="Pfam" id="PF00205">
    <property type="entry name" value="TPP_enzyme_M"/>
    <property type="match status" value="1"/>
</dbReference>
<dbReference type="Proteomes" id="UP000095256">
    <property type="component" value="Unassembled WGS sequence"/>
</dbReference>
<comment type="pathway">
    <text evidence="1 14">Amino-acid biosynthesis; L-isoleucine biosynthesis; L-isoleucine from 2-oxobutanoate: step 1/4.</text>
</comment>
<dbReference type="InterPro" id="IPR000399">
    <property type="entry name" value="TPP-bd_CS"/>
</dbReference>
<reference evidence="18 19" key="1">
    <citation type="submission" date="2016-09" db="EMBL/GenBank/DDBJ databases">
        <authorList>
            <person name="Capua I."/>
            <person name="De Benedictis P."/>
            <person name="Joannis T."/>
            <person name="Lombin L.H."/>
            <person name="Cattoli G."/>
        </authorList>
    </citation>
    <scope>NUCLEOTIDE SEQUENCE [LARGE SCALE GENOMIC DNA]</scope>
    <source>
        <strain evidence="18 19">LMG 25899</strain>
    </source>
</reference>
<evidence type="ECO:0000256" key="4">
    <source>
        <dbReference type="ARBA" id="ARBA00013145"/>
    </source>
</evidence>
<keyword evidence="10 14" id="KW-0460">Magnesium</keyword>
<proteinExistence type="inferred from homology"/>
<dbReference type="STRING" id="762845.BCR26_10045"/>
<evidence type="ECO:0000256" key="6">
    <source>
        <dbReference type="ARBA" id="ARBA00022630"/>
    </source>
</evidence>
<protein>
    <recommendedName>
        <fullName evidence="4 14">Acetolactate synthase</fullName>
        <ecNumber evidence="4 14">2.2.1.6</ecNumber>
    </recommendedName>
</protein>
<evidence type="ECO:0000256" key="14">
    <source>
        <dbReference type="RuleBase" id="RU003591"/>
    </source>
</evidence>
<evidence type="ECO:0000256" key="13">
    <source>
        <dbReference type="ARBA" id="ARBA00048670"/>
    </source>
</evidence>
<dbReference type="Gene3D" id="3.40.50.1220">
    <property type="entry name" value="TPP-binding domain"/>
    <property type="match status" value="1"/>
</dbReference>
<dbReference type="InterPro" id="IPR029035">
    <property type="entry name" value="DHS-like_NAD/FAD-binding_dom"/>
</dbReference>
<dbReference type="InterPro" id="IPR012846">
    <property type="entry name" value="Acetolactate_synth_lsu"/>
</dbReference>
<dbReference type="NCBIfam" id="TIGR00118">
    <property type="entry name" value="acolac_lg"/>
    <property type="match status" value="1"/>
</dbReference>
<dbReference type="Gene3D" id="3.40.50.970">
    <property type="match status" value="2"/>
</dbReference>
<dbReference type="GO" id="GO:0005948">
    <property type="term" value="C:acetolactate synthase complex"/>
    <property type="evidence" value="ECO:0007669"/>
    <property type="project" value="TreeGrafter"/>
</dbReference>
<evidence type="ECO:0000256" key="1">
    <source>
        <dbReference type="ARBA" id="ARBA00004974"/>
    </source>
</evidence>
<gene>
    <name evidence="18" type="ORF">BCR26_10045</name>
</gene>
<keyword evidence="7 14" id="KW-0808">Transferase</keyword>
<feature type="domain" description="Thiamine pyrophosphate enzyme central" evidence="15">
    <location>
        <begin position="199"/>
        <end position="333"/>
    </location>
</feature>
<evidence type="ECO:0000256" key="8">
    <source>
        <dbReference type="ARBA" id="ARBA00022723"/>
    </source>
</evidence>
<evidence type="ECO:0000256" key="9">
    <source>
        <dbReference type="ARBA" id="ARBA00022827"/>
    </source>
</evidence>
<keyword evidence="5 14" id="KW-0028">Amino-acid biosynthesis</keyword>
<keyword evidence="11 14" id="KW-0786">Thiamine pyrophosphate</keyword>
<evidence type="ECO:0000256" key="2">
    <source>
        <dbReference type="ARBA" id="ARBA00005025"/>
    </source>
</evidence>
<dbReference type="InterPro" id="IPR012000">
    <property type="entry name" value="Thiamin_PyroP_enz_cen_dom"/>
</dbReference>
<dbReference type="AlphaFoldDB" id="A0A1E5KZY6"/>
<evidence type="ECO:0000259" key="15">
    <source>
        <dbReference type="Pfam" id="PF00205"/>
    </source>
</evidence>
<dbReference type="SUPFAM" id="SSF52467">
    <property type="entry name" value="DHS-like NAD/FAD-binding domain"/>
    <property type="match status" value="1"/>
</dbReference>
<dbReference type="EMBL" id="MIEK01000008">
    <property type="protein sequence ID" value="OEH83393.1"/>
    <property type="molecule type" value="Genomic_DNA"/>
</dbReference>
<evidence type="ECO:0000259" key="17">
    <source>
        <dbReference type="Pfam" id="PF02776"/>
    </source>
</evidence>
<dbReference type="GO" id="GO:0009097">
    <property type="term" value="P:isoleucine biosynthetic process"/>
    <property type="evidence" value="ECO:0007669"/>
    <property type="project" value="UniProtKB-UniPathway"/>
</dbReference>
<dbReference type="InterPro" id="IPR011766">
    <property type="entry name" value="TPP_enzyme_TPP-bd"/>
</dbReference>
<comment type="similarity">
    <text evidence="3 14">Belongs to the TPP enzyme family.</text>
</comment>
<dbReference type="GO" id="GO:0050660">
    <property type="term" value="F:flavin adenine dinucleotide binding"/>
    <property type="evidence" value="ECO:0007669"/>
    <property type="project" value="InterPro"/>
</dbReference>
<dbReference type="InterPro" id="IPR039368">
    <property type="entry name" value="AHAS_TPP"/>
</dbReference>
<dbReference type="InterPro" id="IPR045229">
    <property type="entry name" value="TPP_enz"/>
</dbReference>
<feature type="domain" description="Thiamine pyrophosphate enzyme TPP-binding" evidence="16">
    <location>
        <begin position="392"/>
        <end position="540"/>
    </location>
</feature>
<dbReference type="CDD" id="cd07035">
    <property type="entry name" value="TPP_PYR_POX_like"/>
    <property type="match status" value="1"/>
</dbReference>
<evidence type="ECO:0000256" key="5">
    <source>
        <dbReference type="ARBA" id="ARBA00022605"/>
    </source>
</evidence>
<evidence type="ECO:0000256" key="12">
    <source>
        <dbReference type="ARBA" id="ARBA00023304"/>
    </source>
</evidence>
<name>A0A1E5KZY6_9ENTE</name>
<evidence type="ECO:0000256" key="11">
    <source>
        <dbReference type="ARBA" id="ARBA00023052"/>
    </source>
</evidence>
<dbReference type="FunFam" id="3.40.50.970:FF:000016">
    <property type="entry name" value="Acetolactate synthase"/>
    <property type="match status" value="1"/>
</dbReference>
<dbReference type="InterPro" id="IPR012001">
    <property type="entry name" value="Thiamin_PyroP_enz_TPP-bd_dom"/>
</dbReference>
<keyword evidence="8 14" id="KW-0479">Metal-binding</keyword>
<comment type="pathway">
    <text evidence="2 14">Amino-acid biosynthesis; L-valine biosynthesis; L-valine from pyruvate: step 1/4.</text>
</comment>
<sequence length="565" mass="61823">MEETRTEKKAKNGSKLLIDALLRQEVEMVFGYPGGAVLPLYDALYDGEIPHILTRHEQGAVHAAEGYAKATGKPGVVIVTSGPGATNAVTGIADAMSDSIPLVVFTGQVVTSGIGKDAFQEADMVGITMPITKNNYQVRDTKELPRIIEEAFHIATTGRKGPVVIDLPKDMTIIEAIDEKVVLNLPSYQPTIKPNKLQVKKLMDALKTAKKPLVLVGAGVLHANASQELVTFIDKYEIPTLSSLLGLGAVPTAHEQFLGMGGMHGSFAANMALTDCDLLINIGSRFDDRLASVPQEFAPNATIAHIDIDPAEIGKIIETDIPIVADAKETLKEMLEIDIEDHNWQDWKKLNISRKKLHPFKYDKEQKEEIKPQKVIEFVGQLTNGEAIVTTDVGQHQMWVAQFYPFKNEKQLVTSGGLGTMGYGVPAAIGAKLGCPDKEVVLFVGDGGFQMTNQELAILNEYNIPIKIIILNNQSLGMVRQWQESFFGGRRSESVFTTQPDFVKMAEAYHIKGLRITNPETVEAELTEAFKETGPLLIEVMVSQTEHVLPMVPAGKPNYQMIGVD</sequence>
<dbReference type="Pfam" id="PF02776">
    <property type="entry name" value="TPP_enzyme_N"/>
    <property type="match status" value="1"/>
</dbReference>
<dbReference type="RefSeq" id="WP_069697687.1">
    <property type="nucleotide sequence ID" value="NZ_JAGGMA010000017.1"/>
</dbReference>
<keyword evidence="12 14" id="KW-0100">Branched-chain amino acid biosynthesis</keyword>
<dbReference type="FunFam" id="3.40.50.970:FF:000007">
    <property type="entry name" value="Acetolactate synthase"/>
    <property type="match status" value="1"/>
</dbReference>
<feature type="domain" description="Thiamine pyrophosphate enzyme N-terminal TPP-binding" evidence="17">
    <location>
        <begin position="12"/>
        <end position="124"/>
    </location>
</feature>
<dbReference type="GO" id="GO:0003984">
    <property type="term" value="F:acetolactate synthase activity"/>
    <property type="evidence" value="ECO:0007669"/>
    <property type="project" value="UniProtKB-EC"/>
</dbReference>
<accession>A0A1E5KZY6</accession>
<evidence type="ECO:0000259" key="16">
    <source>
        <dbReference type="Pfam" id="PF02775"/>
    </source>
</evidence>
<evidence type="ECO:0000256" key="3">
    <source>
        <dbReference type="ARBA" id="ARBA00007812"/>
    </source>
</evidence>
<organism evidence="18 19">
    <name type="scientific">Enterococcus rivorum</name>
    <dbReference type="NCBI Taxonomy" id="762845"/>
    <lineage>
        <taxon>Bacteria</taxon>
        <taxon>Bacillati</taxon>
        <taxon>Bacillota</taxon>
        <taxon>Bacilli</taxon>
        <taxon>Lactobacillales</taxon>
        <taxon>Enterococcaceae</taxon>
        <taxon>Enterococcus</taxon>
    </lineage>
</organism>
<dbReference type="PANTHER" id="PTHR18968:SF13">
    <property type="entry name" value="ACETOLACTATE SYNTHASE CATALYTIC SUBUNIT, MITOCHONDRIAL"/>
    <property type="match status" value="1"/>
</dbReference>
<dbReference type="PANTHER" id="PTHR18968">
    <property type="entry name" value="THIAMINE PYROPHOSPHATE ENZYMES"/>
    <property type="match status" value="1"/>
</dbReference>
<dbReference type="UniPathway" id="UPA00047">
    <property type="reaction ID" value="UER00055"/>
</dbReference>
<evidence type="ECO:0000313" key="19">
    <source>
        <dbReference type="Proteomes" id="UP000095256"/>
    </source>
</evidence>
<dbReference type="GO" id="GO:0000287">
    <property type="term" value="F:magnesium ion binding"/>
    <property type="evidence" value="ECO:0007669"/>
    <property type="project" value="UniProtKB-UniRule"/>
</dbReference>
<comment type="cofactor">
    <cofactor evidence="14">
        <name>thiamine diphosphate</name>
        <dbReference type="ChEBI" id="CHEBI:58937"/>
    </cofactor>
    <text evidence="14">Binds 1 thiamine pyrophosphate per subunit.</text>
</comment>
<dbReference type="FunFam" id="3.40.50.1220:FF:000008">
    <property type="entry name" value="Acetolactate synthase"/>
    <property type="match status" value="1"/>
</dbReference>
<dbReference type="UniPathway" id="UPA00049">
    <property type="reaction ID" value="UER00059"/>
</dbReference>
<evidence type="ECO:0000256" key="7">
    <source>
        <dbReference type="ARBA" id="ARBA00022679"/>
    </source>
</evidence>
<evidence type="ECO:0000256" key="10">
    <source>
        <dbReference type="ARBA" id="ARBA00022842"/>
    </source>
</evidence>
<comment type="cofactor">
    <cofactor evidence="14">
        <name>Mg(2+)</name>
        <dbReference type="ChEBI" id="CHEBI:18420"/>
    </cofactor>
    <text evidence="14">Binds 1 Mg(2+) ion per subunit.</text>
</comment>
<dbReference type="GO" id="GO:0030976">
    <property type="term" value="F:thiamine pyrophosphate binding"/>
    <property type="evidence" value="ECO:0007669"/>
    <property type="project" value="UniProtKB-UniRule"/>
</dbReference>
<dbReference type="Pfam" id="PF02775">
    <property type="entry name" value="TPP_enzyme_C"/>
    <property type="match status" value="1"/>
</dbReference>
<dbReference type="SUPFAM" id="SSF52518">
    <property type="entry name" value="Thiamin diphosphate-binding fold (THDP-binding)"/>
    <property type="match status" value="2"/>
</dbReference>
<comment type="caution">
    <text evidence="18">The sequence shown here is derived from an EMBL/GenBank/DDBJ whole genome shotgun (WGS) entry which is preliminary data.</text>
</comment>